<evidence type="ECO:0000313" key="2">
    <source>
        <dbReference type="EMBL" id="PAK71454.1"/>
    </source>
</evidence>
<evidence type="ECO:0000313" key="3">
    <source>
        <dbReference type="Proteomes" id="UP000216802"/>
    </source>
</evidence>
<sequence length="78" mass="8515">DDTISKDNKTPASIRSFEQAMERAKAQINQAKAEADTVINTEFATPQQVANALNQVKAAQAKIDEAKNLLQTRADNSQ</sequence>
<evidence type="ECO:0008006" key="4">
    <source>
        <dbReference type="Google" id="ProtNLM"/>
    </source>
</evidence>
<organism evidence="2 3">
    <name type="scientific">Lentilactobacillus parakefiri</name>
    <dbReference type="NCBI Taxonomy" id="152332"/>
    <lineage>
        <taxon>Bacteria</taxon>
        <taxon>Bacillati</taxon>
        <taxon>Bacillota</taxon>
        <taxon>Bacilli</taxon>
        <taxon>Lactobacillales</taxon>
        <taxon>Lactobacillaceae</taxon>
        <taxon>Lentilactobacillus</taxon>
    </lineage>
</organism>
<dbReference type="Pfam" id="PF07554">
    <property type="entry name" value="FIVAR"/>
    <property type="match status" value="1"/>
</dbReference>
<feature type="non-terminal residue" evidence="2">
    <location>
        <position position="1"/>
    </location>
</feature>
<protein>
    <recommendedName>
        <fullName evidence="4">DUF1542 domain-containing protein</fullName>
    </recommendedName>
</protein>
<feature type="coiled-coil region" evidence="1">
    <location>
        <begin position="14"/>
        <end position="76"/>
    </location>
</feature>
<accession>A0A269XDM7</accession>
<evidence type="ECO:0000256" key="1">
    <source>
        <dbReference type="SAM" id="Coils"/>
    </source>
</evidence>
<name>A0A269XDM7_9LACO</name>
<dbReference type="RefSeq" id="WP_143443326.1">
    <property type="nucleotide sequence ID" value="NZ_NCXI01000520.1"/>
</dbReference>
<comment type="caution">
    <text evidence="2">The sequence shown here is derived from an EMBL/GenBank/DDBJ whole genome shotgun (WGS) entry which is preliminary data.</text>
</comment>
<dbReference type="EMBL" id="NCXI01000520">
    <property type="protein sequence ID" value="PAK71454.1"/>
    <property type="molecule type" value="Genomic_DNA"/>
</dbReference>
<gene>
    <name evidence="2" type="ORF">B8W98_13455</name>
</gene>
<keyword evidence="1" id="KW-0175">Coiled coil</keyword>
<dbReference type="Proteomes" id="UP000216802">
    <property type="component" value="Unassembled WGS sequence"/>
</dbReference>
<reference evidence="2 3" key="1">
    <citation type="submission" date="2017-04" db="EMBL/GenBank/DDBJ databases">
        <title>Kefir bacterial isolates.</title>
        <authorList>
            <person name="Kim Y."/>
            <person name="Blasche S."/>
            <person name="Patil K.R."/>
        </authorList>
    </citation>
    <scope>NUCLEOTIDE SEQUENCE [LARGE SCALE GENOMIC DNA]</scope>
    <source>
        <strain evidence="2 3">OG2</strain>
    </source>
</reference>
<dbReference type="AlphaFoldDB" id="A0A269XDM7"/>
<proteinExistence type="predicted"/>
<dbReference type="Gene3D" id="1.20.5.420">
    <property type="entry name" value="Immunoglobulin FC, subunit C"/>
    <property type="match status" value="1"/>
</dbReference>
<feature type="non-terminal residue" evidence="2">
    <location>
        <position position="78"/>
    </location>
</feature>